<name>A0A167FF51_CALVF</name>
<proteinExistence type="predicted"/>
<protein>
    <submittedName>
        <fullName evidence="2">Uncharacterized protein</fullName>
    </submittedName>
</protein>
<gene>
    <name evidence="2" type="ORF">CALVIDRAFT_532096</name>
</gene>
<evidence type="ECO:0000313" key="2">
    <source>
        <dbReference type="EMBL" id="KZO89426.1"/>
    </source>
</evidence>
<feature type="region of interest" description="Disordered" evidence="1">
    <location>
        <begin position="125"/>
        <end position="185"/>
    </location>
</feature>
<feature type="compositionally biased region" description="Low complexity" evidence="1">
    <location>
        <begin position="425"/>
        <end position="437"/>
    </location>
</feature>
<accession>A0A167FF51</accession>
<organism evidence="2 3">
    <name type="scientific">Calocera viscosa (strain TUFC12733)</name>
    <dbReference type="NCBI Taxonomy" id="1330018"/>
    <lineage>
        <taxon>Eukaryota</taxon>
        <taxon>Fungi</taxon>
        <taxon>Dikarya</taxon>
        <taxon>Basidiomycota</taxon>
        <taxon>Agaricomycotina</taxon>
        <taxon>Dacrymycetes</taxon>
        <taxon>Dacrymycetales</taxon>
        <taxon>Dacrymycetaceae</taxon>
        <taxon>Calocera</taxon>
    </lineage>
</organism>
<feature type="compositionally biased region" description="Polar residues" evidence="1">
    <location>
        <begin position="383"/>
        <end position="403"/>
    </location>
</feature>
<feature type="compositionally biased region" description="Polar residues" evidence="1">
    <location>
        <begin position="18"/>
        <end position="30"/>
    </location>
</feature>
<reference evidence="2 3" key="1">
    <citation type="journal article" date="2016" name="Mol. Biol. Evol.">
        <title>Comparative Genomics of Early-Diverging Mushroom-Forming Fungi Provides Insights into the Origins of Lignocellulose Decay Capabilities.</title>
        <authorList>
            <person name="Nagy L.G."/>
            <person name="Riley R."/>
            <person name="Tritt A."/>
            <person name="Adam C."/>
            <person name="Daum C."/>
            <person name="Floudas D."/>
            <person name="Sun H."/>
            <person name="Yadav J.S."/>
            <person name="Pangilinan J."/>
            <person name="Larsson K.H."/>
            <person name="Matsuura K."/>
            <person name="Barry K."/>
            <person name="Labutti K."/>
            <person name="Kuo R."/>
            <person name="Ohm R.A."/>
            <person name="Bhattacharya S.S."/>
            <person name="Shirouzu T."/>
            <person name="Yoshinaga Y."/>
            <person name="Martin F.M."/>
            <person name="Grigoriev I.V."/>
            <person name="Hibbett D.S."/>
        </authorList>
    </citation>
    <scope>NUCLEOTIDE SEQUENCE [LARGE SCALE GENOMIC DNA]</scope>
    <source>
        <strain evidence="2 3">TUFC12733</strain>
    </source>
</reference>
<dbReference type="Proteomes" id="UP000076738">
    <property type="component" value="Unassembled WGS sequence"/>
</dbReference>
<dbReference type="AlphaFoldDB" id="A0A167FF51"/>
<evidence type="ECO:0000313" key="3">
    <source>
        <dbReference type="Proteomes" id="UP000076738"/>
    </source>
</evidence>
<evidence type="ECO:0000256" key="1">
    <source>
        <dbReference type="SAM" id="MobiDB-lite"/>
    </source>
</evidence>
<sequence length="527" mass="57907">MQEPLRTRRQTPAPALTATASHSESPSAQSICPDVDQDSRDERGEYPGGDEDESAPSLQALREESSEANEMQMDERASVSPAASIAGEYTPMNSLVQPARLRNGQVASPRVSEDTNMDDVLLHVRESGEEDAITTSASPSDRRHGRSPWNSPIHGRSELSTGNERGLGPEDAHSSGAGRTLLSRTAPDERMSVLMIVFEKNQTEGTVSGRARMKTTCLNEASLGRIIRHMFAPAPAVPSHGLCGFREARYVTFALATSRVPTTQSLGPHAFYRQPGHQHLGVLGNILSGGEALHDELEPMDQTAAQTQSFLRTLPTNVPRRWYNGLVYVFYLVWMTDEDRNLVGSRPRSPPRSPSPARLSAVAMMPVITRPRVADGVNRTDSRITSSQSPPMRSANRAASVQATDDDNESTHAVESGARRRARNRASSSRSRRPNGSEMRESARGPHFQLRSEFLNCQFPRVHEIMSGTPSLDQTWKKSIAWFIQRLQLLLEVATALAMPEVQESNVFVVPDCEGWNGRITADDLVA</sequence>
<feature type="non-terminal residue" evidence="2">
    <location>
        <position position="527"/>
    </location>
</feature>
<keyword evidence="3" id="KW-1185">Reference proteome</keyword>
<feature type="region of interest" description="Disordered" evidence="1">
    <location>
        <begin position="342"/>
        <end position="447"/>
    </location>
</feature>
<dbReference type="EMBL" id="KV417424">
    <property type="protein sequence ID" value="KZO89426.1"/>
    <property type="molecule type" value="Genomic_DNA"/>
</dbReference>
<dbReference type="OrthoDB" id="3421943at2759"/>
<feature type="region of interest" description="Disordered" evidence="1">
    <location>
        <begin position="1"/>
        <end position="81"/>
    </location>
</feature>